<dbReference type="eggNOG" id="COG5276">
    <property type="taxonomic scope" value="Bacteria"/>
</dbReference>
<dbReference type="KEGG" id="nbr:O3I_025220"/>
<dbReference type="SUPFAM" id="SSF75011">
    <property type="entry name" value="3-carboxy-cis,cis-mucoante lactonizing enzyme"/>
    <property type="match status" value="1"/>
</dbReference>
<reference evidence="3 4" key="1">
    <citation type="journal article" date="2012" name="J. Bacteriol.">
        <title>Complete genome sequence of Nocardia brasiliensis HUJEG-1.</title>
        <authorList>
            <person name="Vera-Cabrera L."/>
            <person name="Ortiz-Lopez R."/>
            <person name="Elizondo-Gonzalez R."/>
            <person name="Perez-Maya A.A."/>
            <person name="Ocampo-Candiani J."/>
        </authorList>
    </citation>
    <scope>NUCLEOTIDE SEQUENCE [LARGE SCALE GENOMIC DNA]</scope>
    <source>
        <strain evidence="4">ATCC 700358</strain>
    </source>
</reference>
<dbReference type="Proteomes" id="UP000006304">
    <property type="component" value="Chromosome"/>
</dbReference>
<dbReference type="HOGENOM" id="CLU_041130_0_0_11"/>
<name>K0F1J3_NOCB7</name>
<dbReference type="EMBL" id="CP003876">
    <property type="protein sequence ID" value="AFU02995.1"/>
    <property type="molecule type" value="Genomic_DNA"/>
</dbReference>
<feature type="signal peptide" evidence="2">
    <location>
        <begin position="1"/>
        <end position="17"/>
    </location>
</feature>
<evidence type="ECO:0000313" key="4">
    <source>
        <dbReference type="Proteomes" id="UP000006304"/>
    </source>
</evidence>
<keyword evidence="2" id="KW-0732">Signal</keyword>
<protein>
    <recommendedName>
        <fullName evidence="5">LVIVD repeat-containing protein</fullName>
    </recommendedName>
</protein>
<dbReference type="AlphaFoldDB" id="K0F1J3"/>
<evidence type="ECO:0000256" key="2">
    <source>
        <dbReference type="SAM" id="SignalP"/>
    </source>
</evidence>
<evidence type="ECO:0000313" key="3">
    <source>
        <dbReference type="EMBL" id="AFU02995.1"/>
    </source>
</evidence>
<proteinExistence type="predicted"/>
<organism evidence="3 4">
    <name type="scientific">Nocardia brasiliensis (strain ATCC 700358 / HUJEG-1)</name>
    <dbReference type="NCBI Taxonomy" id="1133849"/>
    <lineage>
        <taxon>Bacteria</taxon>
        <taxon>Bacillati</taxon>
        <taxon>Actinomycetota</taxon>
        <taxon>Actinomycetes</taxon>
        <taxon>Mycobacteriales</taxon>
        <taxon>Nocardiaceae</taxon>
        <taxon>Nocardia</taxon>
    </lineage>
</organism>
<evidence type="ECO:0000256" key="1">
    <source>
        <dbReference type="SAM" id="MobiDB-lite"/>
    </source>
</evidence>
<feature type="chain" id="PRO_5003832781" description="LVIVD repeat-containing protein" evidence="2">
    <location>
        <begin position="18"/>
        <end position="509"/>
    </location>
</feature>
<gene>
    <name evidence="3" type="ORF">O3I_025220</name>
</gene>
<accession>K0F1J3</accession>
<keyword evidence="4" id="KW-1185">Reference proteome</keyword>
<feature type="region of interest" description="Disordered" evidence="1">
    <location>
        <begin position="40"/>
        <end position="65"/>
    </location>
</feature>
<evidence type="ECO:0008006" key="5">
    <source>
        <dbReference type="Google" id="ProtNLM"/>
    </source>
</evidence>
<dbReference type="STRING" id="1133849.O3I_025220"/>
<sequence>MVTVLFASMLVPGGASADLQSDLANDVREFFDVGRSSVPRADCGPGSMPEPGLQGDVPAADRNNGRSRQGYSCNMSLLGSPGEARGSGLVSASFENCIYSSTLFPGIVFGEPGLRVFDATDPARPVQTAVLAEPAMAWGTWESLKVNPKRKLLAATAVPTGMSAGYFSVYDISDCAHPRLLNPGVGTNLLQPMPFLSHEGGFSPDGNTYWATGVAPGLLTGIDISDPVNPRIISQNVTGLTAHGFGISDDGNRMYMSVAAGITTLDISEVQSRKRDPQVYHLGRLFWMDGQATQHSIPVTYGGKQHVFTIDEAGAGGVKLIDVSDDAEPRFVSKLKLEINLLEHQDSALASGMGGSGFGYNPHYCSADRSVDPTALACGWGQSGIRVFDVRDPANIRELGYLNPPARTWGQLGLPNSPHAWASLEGPPVVDPVAIGRAMVEGQFNPLEAISPRSLWLALGDLSADWCMSPPAFRGNQILVTCSDNGPMVMQFENGVYAAPDNQLSTVGS</sequence>